<dbReference type="InterPro" id="IPR036322">
    <property type="entry name" value="WD40_repeat_dom_sf"/>
</dbReference>
<dbReference type="InterPro" id="IPR020472">
    <property type="entry name" value="WD40_PAC1"/>
</dbReference>
<feature type="repeat" description="WD" evidence="3">
    <location>
        <begin position="641"/>
        <end position="674"/>
    </location>
</feature>
<name>A0A543CPT6_9ACTN</name>
<feature type="repeat" description="WD" evidence="3">
    <location>
        <begin position="1038"/>
        <end position="1079"/>
    </location>
</feature>
<dbReference type="CDD" id="cd00200">
    <property type="entry name" value="WD40"/>
    <property type="match status" value="2"/>
</dbReference>
<dbReference type="PROSITE" id="PS00678">
    <property type="entry name" value="WD_REPEATS_1"/>
    <property type="match status" value="8"/>
</dbReference>
<dbReference type="InterPro" id="IPR001680">
    <property type="entry name" value="WD40_rpt"/>
</dbReference>
<gene>
    <name evidence="5" type="ORF">FB559_4755</name>
</gene>
<dbReference type="PRINTS" id="PR00320">
    <property type="entry name" value="GPROTEINBRPT"/>
</dbReference>
<protein>
    <submittedName>
        <fullName evidence="5">WD40 repeat protein</fullName>
    </submittedName>
</protein>
<evidence type="ECO:0000256" key="1">
    <source>
        <dbReference type="ARBA" id="ARBA00022574"/>
    </source>
</evidence>
<dbReference type="SUPFAM" id="SSF52540">
    <property type="entry name" value="P-loop containing nucleoside triphosphate hydrolases"/>
    <property type="match status" value="1"/>
</dbReference>
<dbReference type="InterPro" id="IPR015943">
    <property type="entry name" value="WD40/YVTN_repeat-like_dom_sf"/>
</dbReference>
<dbReference type="Pfam" id="PF00400">
    <property type="entry name" value="WD40"/>
    <property type="match status" value="11"/>
</dbReference>
<sequence>MTGEPRYGAEPPDPSRIVTRRDFAGELTRLRELAGLTVRDVAKATGLPVGTMGDYFAGRHLPPLRPARLPGILRACGVTDSESVARWSEALRRVRRSPGRRTAETRAPYLGLASFQPEDAEWFFGRDALTATLVARVLEGRAADGILAVTGPSGSGKSSLLRAGLIPALHGPSLLLTPGADPLGELAARLADLAGRTDEVVDGVRGDPARAADLAEQAVSASATGEAGGRLVVIVDQFEEVFTDGCTDTERVAFLTALQAVARTSALVVIGLRADFYARALRHRELARILQTAQVVVGPMSETELRRAIVGPAQKAGLTLEDGLADLLLQDLRASAHDQGSEAAHDAGALPLLSHALLATWLRRHRRGLTIADYQDSGGIAGAVARTAESAYAGLSSAQQRIARQIFLRLVHIADDTGDTRRRVTLGQLPPGDEVIEVLDHFIDQRLITVATDEFDLVHEALLAAWPRLRAWLDADRVGLRTHRRLSFAAEVWRESRQDPSTLLRTVRLAEAAEWAEDTRHAADLNALEREFLAASLDHERAEQRSARSRSRHRQELLAVLLGLSLVASVLAVVAFRQRVHADEERDVAISRRVAVEADKLRAKDVDLAGQLSLAAYRVAPTREARSSLLESSSGPSVTRVLGSPGVLQTVAFTRDGHRMATGGTDRTVRLWNLADRSRPTPVGRPLQGPETVFSVAFSPDGRLLVGGGGGGVVRLWRLDGDTVRDGGLLAGARDTVYSVAFSPDGRTLALGSADRTVGLWDLSDPARPVPLGRRLAGPGGAVQSVAFSPDGRTLAAGSAGGSVRLWRLGARPRPLGAALKVSAKSVFSVAFSPDGHTLAAGGADDTVRLLNLTGRRPVPLGRPFTGPKGWVNSVAFAPGGATLAAAASDGELWIWDVATHAHATSLPHPGPVTAVVFLGAGSLATSAADGAARIWDLPGPVVQAESGDIFSTTVSSRGHLLATASSVGTAQLWSLADPRHPLPLGPAIHDAVRVGHASGASGLSPDGRTLAIGGIEGGSQLWNVADPAHPAPLPTRLTGPAGIIQGFAFRPDGRLVAAAGNDKKVWLWDISDPRHPVRTGPPLTGPSNYAYAPAFSPDGRTLAAGSADSHVYLWDVADPRHPAPLGRPLTGHSRYVFTTAFSPDGRTMATGSADNKVLLWDVTDRRHPRALPVQLTGPDNYVWSVVFDGTGRLLAATAGDGTAWLWNVSDPRHPRALATLSGSADALYTDVFDTGRPILVTAGVGATVHLWNTDAGQAETELCAVAGTPITRAEWHHYLPDRPYRPPCGTR</sequence>
<dbReference type="InterPro" id="IPR049052">
    <property type="entry name" value="nSTAND1"/>
</dbReference>
<organism evidence="5 6">
    <name type="scientific">Actinoallomurus bryophytorum</name>
    <dbReference type="NCBI Taxonomy" id="1490222"/>
    <lineage>
        <taxon>Bacteria</taxon>
        <taxon>Bacillati</taxon>
        <taxon>Actinomycetota</taxon>
        <taxon>Actinomycetes</taxon>
        <taxon>Streptosporangiales</taxon>
        <taxon>Thermomonosporaceae</taxon>
        <taxon>Actinoallomurus</taxon>
    </lineage>
</organism>
<dbReference type="PROSITE" id="PS50943">
    <property type="entry name" value="HTH_CROC1"/>
    <property type="match status" value="1"/>
</dbReference>
<evidence type="ECO:0000259" key="4">
    <source>
        <dbReference type="PROSITE" id="PS50943"/>
    </source>
</evidence>
<feature type="repeat" description="WD" evidence="3">
    <location>
        <begin position="776"/>
        <end position="809"/>
    </location>
</feature>
<reference evidence="5 6" key="1">
    <citation type="submission" date="2019-06" db="EMBL/GenBank/DDBJ databases">
        <title>Sequencing the genomes of 1000 actinobacteria strains.</title>
        <authorList>
            <person name="Klenk H.-P."/>
        </authorList>
    </citation>
    <scope>NUCLEOTIDE SEQUENCE [LARGE SCALE GENOMIC DNA]</scope>
    <source>
        <strain evidence="5 6">DSM 102200</strain>
    </source>
</reference>
<proteinExistence type="predicted"/>
<keyword evidence="1 3" id="KW-0853">WD repeat</keyword>
<keyword evidence="6" id="KW-1185">Reference proteome</keyword>
<dbReference type="SUPFAM" id="SSF50978">
    <property type="entry name" value="WD40 repeat-like"/>
    <property type="match status" value="2"/>
</dbReference>
<feature type="repeat" description="WD" evidence="3">
    <location>
        <begin position="820"/>
        <end position="861"/>
    </location>
</feature>
<feature type="domain" description="HTH cro/C1-type" evidence="4">
    <location>
        <begin position="27"/>
        <end position="64"/>
    </location>
</feature>
<dbReference type="SMART" id="SM00320">
    <property type="entry name" value="WD40"/>
    <property type="match status" value="14"/>
</dbReference>
<dbReference type="InterPro" id="IPR019775">
    <property type="entry name" value="WD40_repeat_CS"/>
</dbReference>
<keyword evidence="2" id="KW-0677">Repeat</keyword>
<dbReference type="InterPro" id="IPR010982">
    <property type="entry name" value="Lambda_DNA-bd_dom_sf"/>
</dbReference>
<dbReference type="EMBL" id="VFOZ01000001">
    <property type="protein sequence ID" value="TQL99099.1"/>
    <property type="molecule type" value="Genomic_DNA"/>
</dbReference>
<dbReference type="SUPFAM" id="SSF47413">
    <property type="entry name" value="lambda repressor-like DNA-binding domains"/>
    <property type="match status" value="1"/>
</dbReference>
<dbReference type="Pfam" id="PF20703">
    <property type="entry name" value="nSTAND1"/>
    <property type="match status" value="1"/>
</dbReference>
<dbReference type="RefSeq" id="WP_185792361.1">
    <property type="nucleotide sequence ID" value="NZ_VFOZ01000001.1"/>
</dbReference>
<dbReference type="Proteomes" id="UP000316096">
    <property type="component" value="Unassembled WGS sequence"/>
</dbReference>
<dbReference type="Gene3D" id="2.130.10.10">
    <property type="entry name" value="YVTN repeat-like/Quinoprotein amine dehydrogenase"/>
    <property type="match status" value="4"/>
</dbReference>
<feature type="repeat" description="WD" evidence="3">
    <location>
        <begin position="693"/>
        <end position="720"/>
    </location>
</feature>
<dbReference type="GO" id="GO:0003677">
    <property type="term" value="F:DNA binding"/>
    <property type="evidence" value="ECO:0007669"/>
    <property type="project" value="InterPro"/>
</dbReference>
<feature type="repeat" description="WD" evidence="3">
    <location>
        <begin position="1084"/>
        <end position="1117"/>
    </location>
</feature>
<feature type="repeat" description="WD" evidence="3">
    <location>
        <begin position="865"/>
        <end position="906"/>
    </location>
</feature>
<evidence type="ECO:0000256" key="2">
    <source>
        <dbReference type="ARBA" id="ARBA00022737"/>
    </source>
</evidence>
<dbReference type="SMART" id="SM00530">
    <property type="entry name" value="HTH_XRE"/>
    <property type="match status" value="1"/>
</dbReference>
<feature type="repeat" description="WD" evidence="3">
    <location>
        <begin position="1130"/>
        <end position="1171"/>
    </location>
</feature>
<feature type="repeat" description="WD" evidence="3">
    <location>
        <begin position="730"/>
        <end position="764"/>
    </location>
</feature>
<dbReference type="PROSITE" id="PS50082">
    <property type="entry name" value="WD_REPEATS_2"/>
    <property type="match status" value="10"/>
</dbReference>
<evidence type="ECO:0000313" key="6">
    <source>
        <dbReference type="Proteomes" id="UP000316096"/>
    </source>
</evidence>
<evidence type="ECO:0000256" key="3">
    <source>
        <dbReference type="PROSITE-ProRule" id="PRU00221"/>
    </source>
</evidence>
<evidence type="ECO:0000313" key="5">
    <source>
        <dbReference type="EMBL" id="TQL99099.1"/>
    </source>
</evidence>
<comment type="caution">
    <text evidence="5">The sequence shown here is derived from an EMBL/GenBank/DDBJ whole genome shotgun (WGS) entry which is preliminary data.</text>
</comment>
<dbReference type="Pfam" id="PF13560">
    <property type="entry name" value="HTH_31"/>
    <property type="match status" value="1"/>
</dbReference>
<dbReference type="InterPro" id="IPR027417">
    <property type="entry name" value="P-loop_NTPase"/>
</dbReference>
<dbReference type="Gene3D" id="1.10.260.40">
    <property type="entry name" value="lambda repressor-like DNA-binding domains"/>
    <property type="match status" value="1"/>
</dbReference>
<dbReference type="PROSITE" id="PS50294">
    <property type="entry name" value="WD_REPEATS_REGION"/>
    <property type="match status" value="7"/>
</dbReference>
<feature type="repeat" description="WD" evidence="3">
    <location>
        <begin position="1176"/>
        <end position="1217"/>
    </location>
</feature>
<dbReference type="InterPro" id="IPR001387">
    <property type="entry name" value="Cro/C1-type_HTH"/>
</dbReference>
<dbReference type="CDD" id="cd00093">
    <property type="entry name" value="HTH_XRE"/>
    <property type="match status" value="1"/>
</dbReference>
<dbReference type="PANTHER" id="PTHR19879:SF9">
    <property type="entry name" value="TRANSCRIPTION INITIATION FACTOR TFIID SUBUNIT 5"/>
    <property type="match status" value="1"/>
</dbReference>
<dbReference type="PANTHER" id="PTHR19879">
    <property type="entry name" value="TRANSCRIPTION INITIATION FACTOR TFIID"/>
    <property type="match status" value="1"/>
</dbReference>
<accession>A0A543CPT6</accession>